<evidence type="ECO:0000313" key="5">
    <source>
        <dbReference type="Proteomes" id="UP000198988"/>
    </source>
</evidence>
<dbReference type="RefSeq" id="WP_090716033.1">
    <property type="nucleotide sequence ID" value="NZ_CAESAP020000385.1"/>
</dbReference>
<gene>
    <name evidence="2" type="ORF">BAZSYMA_ACONTIG00741_9</name>
    <name evidence="3" type="ORF">BAZSYMB_SCAFFOLD00002_22</name>
</gene>
<dbReference type="Proteomes" id="UP000198559">
    <property type="component" value="Unassembled WGS sequence"/>
</dbReference>
<dbReference type="EMBL" id="CDSC02000233">
    <property type="protein sequence ID" value="SEH81650.1"/>
    <property type="molecule type" value="Genomic_DNA"/>
</dbReference>
<evidence type="ECO:0000313" key="3">
    <source>
        <dbReference type="EMBL" id="SEH82282.1"/>
    </source>
</evidence>
<evidence type="ECO:0000259" key="1">
    <source>
        <dbReference type="Pfam" id="PF01936"/>
    </source>
</evidence>
<dbReference type="EMBL" id="CVUD02000163">
    <property type="protein sequence ID" value="SEH82282.1"/>
    <property type="molecule type" value="Genomic_DNA"/>
</dbReference>
<dbReference type="GO" id="GO:0004540">
    <property type="term" value="F:RNA nuclease activity"/>
    <property type="evidence" value="ECO:0007669"/>
    <property type="project" value="InterPro"/>
</dbReference>
<protein>
    <recommendedName>
        <fullName evidence="1">NYN domain-containing protein</fullName>
    </recommendedName>
</protein>
<feature type="domain" description="NYN" evidence="1">
    <location>
        <begin position="111"/>
        <end position="176"/>
    </location>
</feature>
<evidence type="ECO:0000313" key="2">
    <source>
        <dbReference type="EMBL" id="SEH81650.1"/>
    </source>
</evidence>
<reference evidence="4 5" key="2">
    <citation type="submission" date="2016-06" db="EMBL/GenBank/DDBJ databases">
        <authorList>
            <person name="Petersen J."/>
            <person name="Sayavedra L."/>
        </authorList>
    </citation>
    <scope>NUCLEOTIDE SEQUENCE [LARGE SCALE GENOMIC DNA]</scope>
    <source>
        <strain evidence="5">BazSymA</strain>
        <strain evidence="4">BazSymB</strain>
    </source>
</reference>
<reference evidence="2" key="1">
    <citation type="submission" date="2016-06" db="EMBL/GenBank/DDBJ databases">
        <authorList>
            <person name="Olsen C.W."/>
            <person name="Carey S."/>
            <person name="Hinshaw L."/>
            <person name="Karasin A.I."/>
        </authorList>
    </citation>
    <scope>NUCLEOTIDE SEQUENCE [LARGE SCALE GENOMIC DNA]</scope>
    <source>
        <strain evidence="2">BazSymA</strain>
        <strain evidence="3">BazSymB</strain>
    </source>
</reference>
<evidence type="ECO:0000313" key="4">
    <source>
        <dbReference type="Proteomes" id="UP000198559"/>
    </source>
</evidence>
<dbReference type="Pfam" id="PF01936">
    <property type="entry name" value="NYN"/>
    <property type="match status" value="1"/>
</dbReference>
<dbReference type="InterPro" id="IPR021139">
    <property type="entry name" value="NYN"/>
</dbReference>
<dbReference type="CDD" id="cd18722">
    <property type="entry name" value="PIN_NicB-like"/>
    <property type="match status" value="1"/>
</dbReference>
<proteinExistence type="predicted"/>
<sequence length="202" mass="23199">MKKTILLIDAGYLLIVLREEGISYNANMIAQIAKDCCVADEEELHKILYYDCDSFDPIDKKTGKPFFYLLKHKNGVELVKKENKLIAELQPKDLFAVRLGVLKFEGWTNEGKKSKPKFRKKGVDMRIGLDMAHLAHQGKIDRIILITADTDFIPAMKYVRKANIQVVIAKLGERHLTPDLTMHTDFIRPIKLNIIKNNKLCF</sequence>
<dbReference type="AlphaFoldDB" id="A0A1H6L0R9"/>
<dbReference type="STRING" id="235205.BAZSYMB_SCAFFOLD00002_22"/>
<dbReference type="Gene3D" id="3.40.50.1010">
    <property type="entry name" value="5'-nuclease"/>
    <property type="match status" value="1"/>
</dbReference>
<name>A0A1H6L0R9_9GAMM</name>
<dbReference type="OrthoDB" id="9809421at2"/>
<accession>A0A1H6L0R9</accession>
<organism evidence="2 5">
    <name type="scientific">Bathymodiolus azoricus thioautotrophic gill symbiont</name>
    <dbReference type="NCBI Taxonomy" id="235205"/>
    <lineage>
        <taxon>Bacteria</taxon>
        <taxon>Pseudomonadati</taxon>
        <taxon>Pseudomonadota</taxon>
        <taxon>Gammaproteobacteria</taxon>
        <taxon>sulfur-oxidizing symbionts</taxon>
    </lineage>
</organism>
<dbReference type="Proteomes" id="UP000198988">
    <property type="component" value="Unassembled WGS sequence"/>
</dbReference>